<dbReference type="Pfam" id="PF14390">
    <property type="entry name" value="DUF4420"/>
    <property type="match status" value="1"/>
</dbReference>
<dbReference type="RefSeq" id="WP_064257740.1">
    <property type="nucleotide sequence ID" value="NZ_CP132970.1"/>
</dbReference>
<proteinExistence type="predicted"/>
<name>A0AAU7UZ24_9NOCA</name>
<dbReference type="KEGG" id="rhox:RBB84_03470"/>
<gene>
    <name evidence="1" type="ORF">RBB84_03470</name>
</gene>
<organism evidence="1">
    <name type="scientific">Rhodococcus sp. D-6</name>
    <dbReference type="NCBI Taxonomy" id="1387842"/>
    <lineage>
        <taxon>Bacteria</taxon>
        <taxon>Bacillati</taxon>
        <taxon>Actinomycetota</taxon>
        <taxon>Actinomycetes</taxon>
        <taxon>Mycobacteriales</taxon>
        <taxon>Nocardiaceae</taxon>
        <taxon>Rhodococcus</taxon>
    </lineage>
</organism>
<accession>A0AAU7UZ24</accession>
<dbReference type="InterPro" id="IPR025534">
    <property type="entry name" value="DUF4420"/>
</dbReference>
<dbReference type="EMBL" id="CP132970">
    <property type="protein sequence ID" value="XBW05044.1"/>
    <property type="molecule type" value="Genomic_DNA"/>
</dbReference>
<evidence type="ECO:0000313" key="1">
    <source>
        <dbReference type="EMBL" id="XBW05044.1"/>
    </source>
</evidence>
<dbReference type="AlphaFoldDB" id="A0AAU7UZ24"/>
<sequence length="319" mass="35723">MTPETLNAYFAAGTPTLQTLSVDPHCWLRIDPIRDELQLFTPETGDLPDLVAYERLKVNLDEMDGLACYRVDVEAGDARYEGYSFIAAVVDAMKSGKTLAAAVQGALRTFMDLLAKRRRLTPEREQGLIGELLLFSHLLDTVGEHEAMQAWLGPQSEEHDFVLATCDVEVKTTLSEKRVHMINSAMQLQPSPRRVLWLISIQLTKAGAADESVSLTGLVDNIRPRLGGGRESFDEYLRRLGWRDDDVDLYRTKYMLRSQPAAYLVDEEFPAITRPRIDIIVPQSHFVGAISYRIDVSSLPASVPPQPLTEFAMTSRGEI</sequence>
<reference evidence="1" key="1">
    <citation type="submission" date="2023-08" db="EMBL/GenBank/DDBJ databases">
        <title>The novel hydrolase IpcH responsible for the initial isoprocarb degradation step in Rhodococcus sp. D-6.</title>
        <authorList>
            <person name="Zhu Q."/>
        </authorList>
    </citation>
    <scope>NUCLEOTIDE SEQUENCE</scope>
    <source>
        <strain evidence="1">D-6</strain>
    </source>
</reference>
<protein>
    <submittedName>
        <fullName evidence="1">PD-(D/E)XK motif protein</fullName>
    </submittedName>
</protein>